<evidence type="ECO:0000259" key="2">
    <source>
        <dbReference type="Pfam" id="PF04577"/>
    </source>
</evidence>
<organism evidence="3 4">
    <name type="scientific">Emiliania huxleyi (strain CCMP1516)</name>
    <dbReference type="NCBI Taxonomy" id="280463"/>
    <lineage>
        <taxon>Eukaryota</taxon>
        <taxon>Haptista</taxon>
        <taxon>Haptophyta</taxon>
        <taxon>Prymnesiophyceae</taxon>
        <taxon>Isochrysidales</taxon>
        <taxon>Noelaerhabdaceae</taxon>
        <taxon>Emiliania</taxon>
    </lineage>
</organism>
<dbReference type="eggNOG" id="ENOG502T1PU">
    <property type="taxonomic scope" value="Eukaryota"/>
</dbReference>
<dbReference type="GeneID" id="17250713"/>
<sequence length="381" mass="41773">MPQVCVSSRDGLLVPSSQPIEPKWRTLSAPLHPRHVGKDGLLGLRQQRLRGPVLLVCCWRQHRFRSNPAHLLYGYGTILTAAVQGSVPRNLSAVILHQCPAIGKWPLAVAISNIVLEVARERGLITASTRFITLSPSSTHYQWEALPSSRAGDELVCASPTSLHVRTQYGKWLPCRRPPVLAAWQARLRSWFAVLGLPADPSPTRAVVWRRDSHSNNAKRRIVNLAEVTALFEPAAHVVSASEELSAVEQVRLFRSFALLVSTHGSHLVGLVFSPPHVVVVVELQSEPSDMMLPNNAPCFVARYVLSTGHATARPLRCNSTQFSCRMRHKEADLQISTDRLRADLGASCWWTPNQRCVVKHATSGGSASLPPAIRNGSSGG</sequence>
<name>A0A0D3HZQ0_EMIH1</name>
<evidence type="ECO:0000313" key="4">
    <source>
        <dbReference type="Proteomes" id="UP000013827"/>
    </source>
</evidence>
<dbReference type="Proteomes" id="UP000013827">
    <property type="component" value="Unassembled WGS sequence"/>
</dbReference>
<accession>A0A0D3HZQ0</accession>
<evidence type="ECO:0000313" key="3">
    <source>
        <dbReference type="EnsemblProtists" id="EOD04485"/>
    </source>
</evidence>
<dbReference type="KEGG" id="ehx:EMIHUDRAFT_220926"/>
<proteinExistence type="predicted"/>
<feature type="region of interest" description="Disordered" evidence="1">
    <location>
        <begin position="362"/>
        <end position="381"/>
    </location>
</feature>
<feature type="domain" description="Glycosyltransferase 61 catalytic" evidence="2">
    <location>
        <begin position="175"/>
        <end position="281"/>
    </location>
</feature>
<reference evidence="4" key="1">
    <citation type="journal article" date="2013" name="Nature">
        <title>Pan genome of the phytoplankton Emiliania underpins its global distribution.</title>
        <authorList>
            <person name="Read B.A."/>
            <person name="Kegel J."/>
            <person name="Klute M.J."/>
            <person name="Kuo A."/>
            <person name="Lefebvre S.C."/>
            <person name="Maumus F."/>
            <person name="Mayer C."/>
            <person name="Miller J."/>
            <person name="Monier A."/>
            <person name="Salamov A."/>
            <person name="Young J."/>
            <person name="Aguilar M."/>
            <person name="Claverie J.M."/>
            <person name="Frickenhaus S."/>
            <person name="Gonzalez K."/>
            <person name="Herman E.K."/>
            <person name="Lin Y.C."/>
            <person name="Napier J."/>
            <person name="Ogata H."/>
            <person name="Sarno A.F."/>
            <person name="Shmutz J."/>
            <person name="Schroeder D."/>
            <person name="de Vargas C."/>
            <person name="Verret F."/>
            <person name="von Dassow P."/>
            <person name="Valentin K."/>
            <person name="Van de Peer Y."/>
            <person name="Wheeler G."/>
            <person name="Dacks J.B."/>
            <person name="Delwiche C.F."/>
            <person name="Dyhrman S.T."/>
            <person name="Glockner G."/>
            <person name="John U."/>
            <person name="Richards T."/>
            <person name="Worden A.Z."/>
            <person name="Zhang X."/>
            <person name="Grigoriev I.V."/>
            <person name="Allen A.E."/>
            <person name="Bidle K."/>
            <person name="Borodovsky M."/>
            <person name="Bowler C."/>
            <person name="Brownlee C."/>
            <person name="Cock J.M."/>
            <person name="Elias M."/>
            <person name="Gladyshev V.N."/>
            <person name="Groth M."/>
            <person name="Guda C."/>
            <person name="Hadaegh A."/>
            <person name="Iglesias-Rodriguez M.D."/>
            <person name="Jenkins J."/>
            <person name="Jones B.M."/>
            <person name="Lawson T."/>
            <person name="Leese F."/>
            <person name="Lindquist E."/>
            <person name="Lobanov A."/>
            <person name="Lomsadze A."/>
            <person name="Malik S.B."/>
            <person name="Marsh M.E."/>
            <person name="Mackinder L."/>
            <person name="Mock T."/>
            <person name="Mueller-Roeber B."/>
            <person name="Pagarete A."/>
            <person name="Parker M."/>
            <person name="Probert I."/>
            <person name="Quesneville H."/>
            <person name="Raines C."/>
            <person name="Rensing S.A."/>
            <person name="Riano-Pachon D.M."/>
            <person name="Richier S."/>
            <person name="Rokitta S."/>
            <person name="Shiraiwa Y."/>
            <person name="Soanes D.M."/>
            <person name="van der Giezen M."/>
            <person name="Wahlund T.M."/>
            <person name="Williams B."/>
            <person name="Wilson W."/>
            <person name="Wolfe G."/>
            <person name="Wurch L.L."/>
        </authorList>
    </citation>
    <scope>NUCLEOTIDE SEQUENCE</scope>
</reference>
<dbReference type="InterPro" id="IPR049625">
    <property type="entry name" value="Glyco_transf_61_cat"/>
</dbReference>
<dbReference type="EnsemblProtists" id="EOD04485">
    <property type="protein sequence ID" value="EOD04485"/>
    <property type="gene ID" value="EMIHUDRAFT_220926"/>
</dbReference>
<dbReference type="AlphaFoldDB" id="A0A0D3HZQ0"/>
<evidence type="ECO:0000256" key="1">
    <source>
        <dbReference type="SAM" id="MobiDB-lite"/>
    </source>
</evidence>
<dbReference type="Pfam" id="PF04577">
    <property type="entry name" value="Glyco_transf_61"/>
    <property type="match status" value="1"/>
</dbReference>
<protein>
    <recommendedName>
        <fullName evidence="2">Glycosyltransferase 61 catalytic domain-containing protein</fullName>
    </recommendedName>
</protein>
<dbReference type="RefSeq" id="XP_005756914.1">
    <property type="nucleotide sequence ID" value="XM_005756857.1"/>
</dbReference>
<reference evidence="3" key="2">
    <citation type="submission" date="2024-10" db="UniProtKB">
        <authorList>
            <consortium name="EnsemblProtists"/>
        </authorList>
    </citation>
    <scope>IDENTIFICATION</scope>
</reference>
<dbReference type="HOGENOM" id="CLU_726538_0_0_1"/>
<dbReference type="GO" id="GO:0016757">
    <property type="term" value="F:glycosyltransferase activity"/>
    <property type="evidence" value="ECO:0007669"/>
    <property type="project" value="InterPro"/>
</dbReference>
<dbReference type="PaxDb" id="2903-EOD04485"/>
<keyword evidence="4" id="KW-1185">Reference proteome</keyword>